<dbReference type="GeneID" id="111006656"/>
<evidence type="ECO:0000259" key="16">
    <source>
        <dbReference type="PROSITE" id="PS50089"/>
    </source>
</evidence>
<keyword evidence="17" id="KW-1185">Reference proteome</keyword>
<dbReference type="PROSITE" id="PS50089">
    <property type="entry name" value="ZF_RING_2"/>
    <property type="match status" value="1"/>
</dbReference>
<evidence type="ECO:0000256" key="15">
    <source>
        <dbReference type="SAM" id="Phobius"/>
    </source>
</evidence>
<dbReference type="SMART" id="SM00184">
    <property type="entry name" value="RING"/>
    <property type="match status" value="1"/>
</dbReference>
<evidence type="ECO:0000256" key="8">
    <source>
        <dbReference type="ARBA" id="ARBA00022771"/>
    </source>
</evidence>
<dbReference type="GO" id="GO:0016020">
    <property type="term" value="C:membrane"/>
    <property type="evidence" value="ECO:0007669"/>
    <property type="project" value="UniProtKB-SubCell"/>
</dbReference>
<dbReference type="Gene3D" id="3.30.40.10">
    <property type="entry name" value="Zinc/RING finger domain, C3HC4 (zinc finger)"/>
    <property type="match status" value="1"/>
</dbReference>
<keyword evidence="5" id="KW-0808">Transferase</keyword>
<evidence type="ECO:0000256" key="1">
    <source>
        <dbReference type="ARBA" id="ARBA00000900"/>
    </source>
</evidence>
<dbReference type="InterPro" id="IPR001841">
    <property type="entry name" value="Znf_RING"/>
</dbReference>
<evidence type="ECO:0000313" key="17">
    <source>
        <dbReference type="Proteomes" id="UP000504603"/>
    </source>
</evidence>
<evidence type="ECO:0000256" key="7">
    <source>
        <dbReference type="ARBA" id="ARBA00022723"/>
    </source>
</evidence>
<keyword evidence="9" id="KW-0833">Ubl conjugation pathway</keyword>
<evidence type="ECO:0000256" key="5">
    <source>
        <dbReference type="ARBA" id="ARBA00022679"/>
    </source>
</evidence>
<dbReference type="Proteomes" id="UP000504603">
    <property type="component" value="Unplaced"/>
</dbReference>
<evidence type="ECO:0000256" key="9">
    <source>
        <dbReference type="ARBA" id="ARBA00022786"/>
    </source>
</evidence>
<reference evidence="18" key="1">
    <citation type="submission" date="2025-08" db="UniProtKB">
        <authorList>
            <consortium name="RefSeq"/>
        </authorList>
    </citation>
    <scope>IDENTIFICATION</scope>
    <source>
        <strain evidence="18">OHB3-1</strain>
    </source>
</reference>
<evidence type="ECO:0000256" key="12">
    <source>
        <dbReference type="ARBA" id="ARBA00023136"/>
    </source>
</evidence>
<dbReference type="KEGG" id="mcha:111006656"/>
<comment type="pathway">
    <text evidence="3">Protein modification; protein ubiquitination.</text>
</comment>
<comment type="similarity">
    <text evidence="13">Belongs to the RING-type zinc finger family. ATL subfamily.</text>
</comment>
<dbReference type="InterPro" id="IPR013083">
    <property type="entry name" value="Znf_RING/FYVE/PHD"/>
</dbReference>
<evidence type="ECO:0000256" key="6">
    <source>
        <dbReference type="ARBA" id="ARBA00022692"/>
    </source>
</evidence>
<dbReference type="AlphaFoldDB" id="A0A6J1BYM3"/>
<dbReference type="PANTHER" id="PTHR45768">
    <property type="entry name" value="E3 UBIQUITIN-PROTEIN LIGASE RNF13-LIKE"/>
    <property type="match status" value="1"/>
</dbReference>
<evidence type="ECO:0000256" key="11">
    <source>
        <dbReference type="ARBA" id="ARBA00022989"/>
    </source>
</evidence>
<protein>
    <recommendedName>
        <fullName evidence="4">RING-type E3 ubiquitin transferase</fullName>
        <ecNumber evidence="4">2.3.2.27</ecNumber>
    </recommendedName>
</protein>
<evidence type="ECO:0000256" key="3">
    <source>
        <dbReference type="ARBA" id="ARBA00004906"/>
    </source>
</evidence>
<feature type="domain" description="RING-type" evidence="16">
    <location>
        <begin position="72"/>
        <end position="114"/>
    </location>
</feature>
<keyword evidence="11 15" id="KW-1133">Transmembrane helix</keyword>
<evidence type="ECO:0000313" key="18">
    <source>
        <dbReference type="RefSeq" id="XP_022134384.1"/>
    </source>
</evidence>
<dbReference type="GO" id="GO:0008270">
    <property type="term" value="F:zinc ion binding"/>
    <property type="evidence" value="ECO:0007669"/>
    <property type="project" value="UniProtKB-KW"/>
</dbReference>
<keyword evidence="12 15" id="KW-0472">Membrane</keyword>
<proteinExistence type="inferred from homology"/>
<comment type="subcellular location">
    <subcellularLocation>
        <location evidence="2">Membrane</location>
        <topology evidence="2">Single-pass membrane protein</topology>
    </subcellularLocation>
</comment>
<evidence type="ECO:0000256" key="2">
    <source>
        <dbReference type="ARBA" id="ARBA00004167"/>
    </source>
</evidence>
<dbReference type="GO" id="GO:0061630">
    <property type="term" value="F:ubiquitin protein ligase activity"/>
    <property type="evidence" value="ECO:0007669"/>
    <property type="project" value="UniProtKB-EC"/>
</dbReference>
<gene>
    <name evidence="18" type="primary">LOC111006656</name>
</gene>
<evidence type="ECO:0000256" key="13">
    <source>
        <dbReference type="ARBA" id="ARBA00024209"/>
    </source>
</evidence>
<keyword evidence="10" id="KW-0862">Zinc</keyword>
<dbReference type="EC" id="2.3.2.27" evidence="4"/>
<dbReference type="RefSeq" id="XP_022134384.1">
    <property type="nucleotide sequence ID" value="XM_022278692.1"/>
</dbReference>
<feature type="transmembrane region" description="Helical" evidence="15">
    <location>
        <begin position="6"/>
        <end position="29"/>
    </location>
</feature>
<evidence type="ECO:0000256" key="14">
    <source>
        <dbReference type="PROSITE-ProRule" id="PRU00175"/>
    </source>
</evidence>
<keyword evidence="8 14" id="KW-0863">Zinc-finger</keyword>
<dbReference type="PANTHER" id="PTHR45768:SF61">
    <property type="entry name" value="RING-H2 FINGER PROTEIN ATL18"/>
    <property type="match status" value="1"/>
</dbReference>
<accession>A0A6J1BYM3</accession>
<name>A0A6J1BYM3_MOMCH</name>
<evidence type="ECO:0000256" key="4">
    <source>
        <dbReference type="ARBA" id="ARBA00012483"/>
    </source>
</evidence>
<dbReference type="SUPFAM" id="SSF57850">
    <property type="entry name" value="RING/U-box"/>
    <property type="match status" value="1"/>
</dbReference>
<comment type="catalytic activity">
    <reaction evidence="1">
        <text>S-ubiquitinyl-[E2 ubiquitin-conjugating enzyme]-L-cysteine + [acceptor protein]-L-lysine = [E2 ubiquitin-conjugating enzyme]-L-cysteine + N(6)-ubiquitinyl-[acceptor protein]-L-lysine.</text>
        <dbReference type="EC" id="2.3.2.27"/>
    </reaction>
</comment>
<dbReference type="OrthoDB" id="8062037at2759"/>
<sequence length="139" mass="15318">MAVMVSVTLILVAILILVLIHVCIVVRALRRGFENEITSNNGDASMCRDDLEKLPCFEFMAMEERNGSPVDCAVCLGKFEMGDKCRMLPLCKHSFHARCVDEWLLVTPICPICRTNTLESLKGCGGREGNVVLVTPTSS</sequence>
<organism evidence="17 18">
    <name type="scientific">Momordica charantia</name>
    <name type="common">Bitter gourd</name>
    <name type="synonym">Balsam pear</name>
    <dbReference type="NCBI Taxonomy" id="3673"/>
    <lineage>
        <taxon>Eukaryota</taxon>
        <taxon>Viridiplantae</taxon>
        <taxon>Streptophyta</taxon>
        <taxon>Embryophyta</taxon>
        <taxon>Tracheophyta</taxon>
        <taxon>Spermatophyta</taxon>
        <taxon>Magnoliopsida</taxon>
        <taxon>eudicotyledons</taxon>
        <taxon>Gunneridae</taxon>
        <taxon>Pentapetalae</taxon>
        <taxon>rosids</taxon>
        <taxon>fabids</taxon>
        <taxon>Cucurbitales</taxon>
        <taxon>Cucurbitaceae</taxon>
        <taxon>Momordiceae</taxon>
        <taxon>Momordica</taxon>
    </lineage>
</organism>
<dbReference type="Pfam" id="PF13639">
    <property type="entry name" value="zf-RING_2"/>
    <property type="match status" value="1"/>
</dbReference>
<keyword evidence="7" id="KW-0479">Metal-binding</keyword>
<keyword evidence="6 15" id="KW-0812">Transmembrane</keyword>
<evidence type="ECO:0000256" key="10">
    <source>
        <dbReference type="ARBA" id="ARBA00022833"/>
    </source>
</evidence>